<accession>A0A4Q9Q1V1</accession>
<proteinExistence type="predicted"/>
<keyword evidence="2" id="KW-1185">Reference proteome</keyword>
<dbReference type="AlphaFoldDB" id="A0A4Q9Q1V1"/>
<evidence type="ECO:0000313" key="2">
    <source>
        <dbReference type="Proteomes" id="UP000292082"/>
    </source>
</evidence>
<sequence>KRIGRAEQPPTSQEANPDEVVKIRQRLAFLCHDLCTFGANPEAMERLNLSLYPHFLGPPYLSEEEAAFALSSEIRTLRNVGPPPSLDANARDQHSQSLAVFLEGGMAAIMAAREAKHNHETIRERDFVLCTSHDLAPLLQDACAFPKQHFETRAFKDAYKQWEKGLRKANQKGERLDGCTRCDCCWPWSGIPRRSDMSIFVLRVSMLPS</sequence>
<dbReference type="EMBL" id="ML145100">
    <property type="protein sequence ID" value="TBU61177.1"/>
    <property type="molecule type" value="Genomic_DNA"/>
</dbReference>
<dbReference type="Proteomes" id="UP000292082">
    <property type="component" value="Unassembled WGS sequence"/>
</dbReference>
<protein>
    <submittedName>
        <fullName evidence="1">Uncharacterized protein</fullName>
    </submittedName>
</protein>
<reference evidence="1 2" key="1">
    <citation type="submission" date="2019-01" db="EMBL/GenBank/DDBJ databases">
        <title>Draft genome sequences of three monokaryotic isolates of the white-rot basidiomycete fungus Dichomitus squalens.</title>
        <authorList>
            <consortium name="DOE Joint Genome Institute"/>
            <person name="Lopez S.C."/>
            <person name="Andreopoulos B."/>
            <person name="Pangilinan J."/>
            <person name="Lipzen A."/>
            <person name="Riley R."/>
            <person name="Ahrendt S."/>
            <person name="Ng V."/>
            <person name="Barry K."/>
            <person name="Daum C."/>
            <person name="Grigoriev I.V."/>
            <person name="Hilden K.S."/>
            <person name="Makela M.R."/>
            <person name="de Vries R.P."/>
        </authorList>
    </citation>
    <scope>NUCLEOTIDE SEQUENCE [LARGE SCALE GENOMIC DNA]</scope>
    <source>
        <strain evidence="1 2">CBS 464.89</strain>
    </source>
</reference>
<organism evidence="1 2">
    <name type="scientific">Dichomitus squalens</name>
    <dbReference type="NCBI Taxonomy" id="114155"/>
    <lineage>
        <taxon>Eukaryota</taxon>
        <taxon>Fungi</taxon>
        <taxon>Dikarya</taxon>
        <taxon>Basidiomycota</taxon>
        <taxon>Agaricomycotina</taxon>
        <taxon>Agaricomycetes</taxon>
        <taxon>Polyporales</taxon>
        <taxon>Polyporaceae</taxon>
        <taxon>Dichomitus</taxon>
    </lineage>
</organism>
<gene>
    <name evidence="1" type="ORF">BD310DRAFT_813980</name>
</gene>
<evidence type="ECO:0000313" key="1">
    <source>
        <dbReference type="EMBL" id="TBU61177.1"/>
    </source>
</evidence>
<name>A0A4Q9Q1V1_9APHY</name>
<feature type="non-terminal residue" evidence="1">
    <location>
        <position position="1"/>
    </location>
</feature>